<evidence type="ECO:0000313" key="8">
    <source>
        <dbReference type="Proteomes" id="UP000815677"/>
    </source>
</evidence>
<protein>
    <recommendedName>
        <fullName evidence="9">Metal homeostatis protein bsd2</fullName>
    </recommendedName>
</protein>
<feature type="region of interest" description="Disordered" evidence="5">
    <location>
        <begin position="1"/>
        <end position="41"/>
    </location>
</feature>
<organism evidence="7 8">
    <name type="scientific">Mycena chlorophos</name>
    <name type="common">Agaric fungus</name>
    <name type="synonym">Agaricus chlorophos</name>
    <dbReference type="NCBI Taxonomy" id="658473"/>
    <lineage>
        <taxon>Eukaryota</taxon>
        <taxon>Fungi</taxon>
        <taxon>Dikarya</taxon>
        <taxon>Basidiomycota</taxon>
        <taxon>Agaricomycotina</taxon>
        <taxon>Agaricomycetes</taxon>
        <taxon>Agaricomycetidae</taxon>
        <taxon>Agaricales</taxon>
        <taxon>Marasmiineae</taxon>
        <taxon>Mycenaceae</taxon>
        <taxon>Mycena</taxon>
    </lineage>
</organism>
<evidence type="ECO:0000256" key="5">
    <source>
        <dbReference type="SAM" id="MobiDB-lite"/>
    </source>
</evidence>
<feature type="transmembrane region" description="Helical" evidence="6">
    <location>
        <begin position="304"/>
        <end position="325"/>
    </location>
</feature>
<dbReference type="CDD" id="cd22212">
    <property type="entry name" value="NDFIP-like"/>
    <property type="match status" value="1"/>
</dbReference>
<proteinExistence type="predicted"/>
<gene>
    <name evidence="7" type="ORF">MCHLO_17008</name>
</gene>
<dbReference type="Proteomes" id="UP000815677">
    <property type="component" value="Unassembled WGS sequence"/>
</dbReference>
<keyword evidence="8" id="KW-1185">Reference proteome</keyword>
<evidence type="ECO:0000256" key="6">
    <source>
        <dbReference type="SAM" id="Phobius"/>
    </source>
</evidence>
<sequence length="414" mass="44908">MPANSHYRPIAQAADEDPLDAAFDDGEEQENQPLVMPTPATSHVPGAYDFEREYDYDHVPPGSPPRPSALALPNNIGNGNGLIPDPGAVAPPGSSRSFFRRAVGALLPTHYSRIPDNEPTVIRGSGNDGVWANVMAKPVRGRPVTTVNGETITLPEDSAKEAPPTYQDAQLDAVPTYWETTTVHAPGLENGDILIEDLSAGTLSIFLGSAAVSWFFQFVGFLLTYLLHNTHAGKLGSRAGLGLTLIQYGLVSRSGSNGSDTGSDGESEAAPEWPGLRRTAEPSEADANHGLVDLAVGGISYKDWISFLLMTVGWFLLLSSLIGFWRIKRWERGIRASATPPTAEEVERDRAVRRNLENVFGYNFDDEEETRAHRRYRNEEGVRADGNGNIVVIPSQAALEEARLNRDLRAAGLL</sequence>
<dbReference type="InterPro" id="IPR019325">
    <property type="entry name" value="NEDD4/Bsd2"/>
</dbReference>
<evidence type="ECO:0008006" key="9">
    <source>
        <dbReference type="Google" id="ProtNLM"/>
    </source>
</evidence>
<keyword evidence="2 6" id="KW-0812">Transmembrane</keyword>
<feature type="region of interest" description="Disordered" evidence="5">
    <location>
        <begin position="255"/>
        <end position="282"/>
    </location>
</feature>
<evidence type="ECO:0000256" key="3">
    <source>
        <dbReference type="ARBA" id="ARBA00022989"/>
    </source>
</evidence>
<dbReference type="PANTHER" id="PTHR13396:SF5">
    <property type="entry name" value="NEDD4 FAMILY INTERACTING PROTEIN"/>
    <property type="match status" value="1"/>
</dbReference>
<keyword evidence="3 6" id="KW-1133">Transmembrane helix</keyword>
<evidence type="ECO:0000256" key="2">
    <source>
        <dbReference type="ARBA" id="ARBA00022692"/>
    </source>
</evidence>
<dbReference type="PANTHER" id="PTHR13396">
    <property type="entry name" value="NEDD4 FAMILY INTERACTING PROTEIN 1/2"/>
    <property type="match status" value="1"/>
</dbReference>
<evidence type="ECO:0000313" key="7">
    <source>
        <dbReference type="EMBL" id="GAT60920.1"/>
    </source>
</evidence>
<dbReference type="EMBL" id="DF849967">
    <property type="protein sequence ID" value="GAT60920.1"/>
    <property type="molecule type" value="Genomic_DNA"/>
</dbReference>
<evidence type="ECO:0000256" key="1">
    <source>
        <dbReference type="ARBA" id="ARBA00004141"/>
    </source>
</evidence>
<dbReference type="Pfam" id="PF10176">
    <property type="entry name" value="NEDD4_Bsd2"/>
    <property type="match status" value="1"/>
</dbReference>
<accession>A0ABQ0MC34</accession>
<comment type="subcellular location">
    <subcellularLocation>
        <location evidence="1">Membrane</location>
        <topology evidence="1">Multi-pass membrane protein</topology>
    </subcellularLocation>
</comment>
<keyword evidence="4 6" id="KW-0472">Membrane</keyword>
<evidence type="ECO:0000256" key="4">
    <source>
        <dbReference type="ARBA" id="ARBA00023136"/>
    </source>
</evidence>
<reference evidence="7" key="1">
    <citation type="submission" date="2014-09" db="EMBL/GenBank/DDBJ databases">
        <title>Genome sequence of the luminous mushroom Mycena chlorophos for searching fungal bioluminescence genes.</title>
        <authorList>
            <person name="Tanaka Y."/>
            <person name="Kasuga D."/>
            <person name="Oba Y."/>
            <person name="Hase S."/>
            <person name="Sato K."/>
            <person name="Oba Y."/>
            <person name="Sakakibara Y."/>
        </authorList>
    </citation>
    <scope>NUCLEOTIDE SEQUENCE</scope>
</reference>
<name>A0ABQ0MC34_MYCCL</name>
<feature type="compositionally biased region" description="Acidic residues" evidence="5">
    <location>
        <begin position="14"/>
        <end position="30"/>
    </location>
</feature>
<feature type="transmembrane region" description="Helical" evidence="6">
    <location>
        <begin position="203"/>
        <end position="227"/>
    </location>
</feature>